<dbReference type="InterPro" id="IPR032465">
    <property type="entry name" value="ACMSD"/>
</dbReference>
<reference evidence="4" key="1">
    <citation type="submission" date="2019-08" db="EMBL/GenBank/DDBJ databases">
        <title>Arthrobacter sp. nov., isolated from plateau pika and Tibetan wild ass.</title>
        <authorList>
            <person name="Ge Y."/>
        </authorList>
    </citation>
    <scope>NUCLEOTIDE SEQUENCE [LARGE SCALE GENOMIC DNA]</scope>
    <source>
        <strain evidence="4">HF-4214</strain>
    </source>
</reference>
<dbReference type="PANTHER" id="PTHR21240:SF28">
    <property type="entry name" value="ISO-OROTATE DECARBOXYLASE (EUROFUNG)"/>
    <property type="match status" value="1"/>
</dbReference>
<gene>
    <name evidence="3" type="ORF">GJG86_02195</name>
</gene>
<name>A0A6N7RK88_9ACTN</name>
<keyword evidence="4" id="KW-1185">Reference proteome</keyword>
<dbReference type="RefSeq" id="WP_154332182.1">
    <property type="nucleotide sequence ID" value="NZ_VTFY01000001.1"/>
</dbReference>
<dbReference type="GO" id="GO:0016831">
    <property type="term" value="F:carboxy-lyase activity"/>
    <property type="evidence" value="ECO:0007669"/>
    <property type="project" value="InterPro"/>
</dbReference>
<dbReference type="GO" id="GO:0005737">
    <property type="term" value="C:cytoplasm"/>
    <property type="evidence" value="ECO:0007669"/>
    <property type="project" value="TreeGrafter"/>
</dbReference>
<dbReference type="SUPFAM" id="SSF51556">
    <property type="entry name" value="Metallo-dependent hydrolases"/>
    <property type="match status" value="1"/>
</dbReference>
<dbReference type="InterPro" id="IPR006680">
    <property type="entry name" value="Amidohydro-rel"/>
</dbReference>
<dbReference type="Proteomes" id="UP000438093">
    <property type="component" value="Unassembled WGS sequence"/>
</dbReference>
<evidence type="ECO:0000259" key="2">
    <source>
        <dbReference type="Pfam" id="PF04909"/>
    </source>
</evidence>
<sequence>MDNIQFIDVHHHILPQVYRDGLKEVGIEKSGGKPFRNWVPEDSLELMERQGIATAICSISEPAVYPVCDISIPKARDLARKTNESMAEMMQKYPGKFGAFAVLPLPDVEGALEEMEYALDVLKLDGVGFVSNYHDDYLGNNVFDEIFAEMQKRKAAGYVHPSVPPKNFVRPQYTPLDYFEEFTFCTTRAASNLILSGTMERCPDIKLFFSHMGGTFPYLRWRLTACHAATLENPNLPLTPEHRKAYESLTKPVSEYMSMYYYDTALASHDIAYHALEQINPNHVCYGSDAFFATPWLSEYGKEGLLREYGNDREKYYAIARGNAEKVFPRFANKSQSYFPMTEGFVK</sequence>
<dbReference type="PANTHER" id="PTHR21240">
    <property type="entry name" value="2-AMINO-3-CARBOXYLMUCONATE-6-SEMIALDEHYDE DECARBOXYLASE"/>
    <property type="match status" value="1"/>
</dbReference>
<dbReference type="EMBL" id="VTFY01000001">
    <property type="protein sequence ID" value="MRX81310.1"/>
    <property type="molecule type" value="Genomic_DNA"/>
</dbReference>
<keyword evidence="1" id="KW-0456">Lyase</keyword>
<dbReference type="InterPro" id="IPR032466">
    <property type="entry name" value="Metal_Hydrolase"/>
</dbReference>
<evidence type="ECO:0000313" key="4">
    <source>
        <dbReference type="Proteomes" id="UP000438093"/>
    </source>
</evidence>
<accession>A0A6N7RK88</accession>
<organism evidence="3 4">
    <name type="scientific">Eggerthella guodeyinii</name>
    <dbReference type="NCBI Taxonomy" id="2690837"/>
    <lineage>
        <taxon>Bacteria</taxon>
        <taxon>Bacillati</taxon>
        <taxon>Actinomycetota</taxon>
        <taxon>Coriobacteriia</taxon>
        <taxon>Eggerthellales</taxon>
        <taxon>Eggerthellaceae</taxon>
        <taxon>Eggerthella</taxon>
    </lineage>
</organism>
<dbReference type="Pfam" id="PF04909">
    <property type="entry name" value="Amidohydro_2"/>
    <property type="match status" value="1"/>
</dbReference>
<dbReference type="GO" id="GO:0016787">
    <property type="term" value="F:hydrolase activity"/>
    <property type="evidence" value="ECO:0007669"/>
    <property type="project" value="UniProtKB-KW"/>
</dbReference>
<proteinExistence type="predicted"/>
<protein>
    <submittedName>
        <fullName evidence="3">Amidohydrolase family protein</fullName>
    </submittedName>
</protein>
<keyword evidence="3" id="KW-0378">Hydrolase</keyword>
<evidence type="ECO:0000313" key="3">
    <source>
        <dbReference type="EMBL" id="MRX81310.1"/>
    </source>
</evidence>
<dbReference type="AlphaFoldDB" id="A0A6N7RK88"/>
<dbReference type="GO" id="GO:0019748">
    <property type="term" value="P:secondary metabolic process"/>
    <property type="evidence" value="ECO:0007669"/>
    <property type="project" value="TreeGrafter"/>
</dbReference>
<comment type="caution">
    <text evidence="3">The sequence shown here is derived from an EMBL/GenBank/DDBJ whole genome shotgun (WGS) entry which is preliminary data.</text>
</comment>
<feature type="domain" description="Amidohydrolase-related" evidence="2">
    <location>
        <begin position="7"/>
        <end position="329"/>
    </location>
</feature>
<evidence type="ECO:0000256" key="1">
    <source>
        <dbReference type="ARBA" id="ARBA00023239"/>
    </source>
</evidence>
<dbReference type="Gene3D" id="3.20.20.140">
    <property type="entry name" value="Metal-dependent hydrolases"/>
    <property type="match status" value="1"/>
</dbReference>